<dbReference type="RefSeq" id="WP_161140663.1">
    <property type="nucleotide sequence ID" value="NZ_SPKJ01000034.1"/>
</dbReference>
<sequence>MDSVLLEKRSDGVAIVTLNRPDVLNALDVPSKERLGAIWRDAASDPEVRSILLCGAGERAFCAGSDIKEISRTGRMVSTGTLLDAIPNVGVRLDKPVVAAIHGHCVGFGLTLAMHCDLKLARADARFGFPEVKHGMISGVSAVHLPKVVPAALAFEMLLLGEPFTAEEALARGLVNRVVEGDVRSLGEDWARRLASYSPVAVQATKRAALFGLGDLEGERAAIEAARAAVESKDDFRAGAEAFVRG</sequence>
<keyword evidence="2" id="KW-1185">Reference proteome</keyword>
<dbReference type="InterPro" id="IPR001753">
    <property type="entry name" value="Enoyl-CoA_hydra/iso"/>
</dbReference>
<dbReference type="EMBL" id="SPKJ01000034">
    <property type="protein sequence ID" value="MYZ48312.1"/>
    <property type="molecule type" value="Genomic_DNA"/>
</dbReference>
<proteinExistence type="predicted"/>
<dbReference type="Proteomes" id="UP000773614">
    <property type="component" value="Unassembled WGS sequence"/>
</dbReference>
<dbReference type="PANTHER" id="PTHR11941:SF54">
    <property type="entry name" value="ENOYL-COA HYDRATASE, MITOCHONDRIAL"/>
    <property type="match status" value="1"/>
</dbReference>
<dbReference type="InterPro" id="IPR029045">
    <property type="entry name" value="ClpP/crotonase-like_dom_sf"/>
</dbReference>
<evidence type="ECO:0000313" key="2">
    <source>
        <dbReference type="Proteomes" id="UP000773614"/>
    </source>
</evidence>
<dbReference type="GO" id="GO:0006635">
    <property type="term" value="P:fatty acid beta-oxidation"/>
    <property type="evidence" value="ECO:0007669"/>
    <property type="project" value="TreeGrafter"/>
</dbReference>
<reference evidence="1" key="1">
    <citation type="submission" date="2019-03" db="EMBL/GenBank/DDBJ databases">
        <title>Afifella sp. nov., isolated from activated sludge.</title>
        <authorList>
            <person name="Li Q."/>
            <person name="Liu Y."/>
        </authorList>
    </citation>
    <scope>NUCLEOTIDE SEQUENCE</scope>
    <source>
        <strain evidence="1">L72</strain>
    </source>
</reference>
<dbReference type="OrthoDB" id="9775794at2"/>
<gene>
    <name evidence="1" type="ORF">E4O86_11380</name>
</gene>
<accession>A0A964T6I2</accession>
<dbReference type="GO" id="GO:0003824">
    <property type="term" value="F:catalytic activity"/>
    <property type="evidence" value="ECO:0007669"/>
    <property type="project" value="UniProtKB-ARBA"/>
</dbReference>
<dbReference type="Pfam" id="PF00378">
    <property type="entry name" value="ECH_1"/>
    <property type="match status" value="1"/>
</dbReference>
<evidence type="ECO:0000313" key="1">
    <source>
        <dbReference type="EMBL" id="MYZ48312.1"/>
    </source>
</evidence>
<dbReference type="CDD" id="cd06558">
    <property type="entry name" value="crotonase-like"/>
    <property type="match status" value="1"/>
</dbReference>
<dbReference type="AlphaFoldDB" id="A0A964T6I2"/>
<organism evidence="1 2">
    <name type="scientific">Propylenella binzhouense</name>
    <dbReference type="NCBI Taxonomy" id="2555902"/>
    <lineage>
        <taxon>Bacteria</taxon>
        <taxon>Pseudomonadati</taxon>
        <taxon>Pseudomonadota</taxon>
        <taxon>Alphaproteobacteria</taxon>
        <taxon>Hyphomicrobiales</taxon>
        <taxon>Propylenellaceae</taxon>
        <taxon>Propylenella</taxon>
    </lineage>
</organism>
<dbReference type="PANTHER" id="PTHR11941">
    <property type="entry name" value="ENOYL-COA HYDRATASE-RELATED"/>
    <property type="match status" value="1"/>
</dbReference>
<comment type="caution">
    <text evidence="1">The sequence shown here is derived from an EMBL/GenBank/DDBJ whole genome shotgun (WGS) entry which is preliminary data.</text>
</comment>
<dbReference type="Gene3D" id="3.90.226.10">
    <property type="entry name" value="2-enoyl-CoA Hydratase, Chain A, domain 1"/>
    <property type="match status" value="1"/>
</dbReference>
<name>A0A964T6I2_9HYPH</name>
<protein>
    <submittedName>
        <fullName evidence="1">Enoyl-CoA hydratase/isomerase family protein</fullName>
    </submittedName>
</protein>
<dbReference type="SUPFAM" id="SSF52096">
    <property type="entry name" value="ClpP/crotonase"/>
    <property type="match status" value="1"/>
</dbReference>